<dbReference type="PANTHER" id="PTHR14119:SF3">
    <property type="entry name" value="ISOCHORISMATASE DOMAIN-CONTAINING PROTEIN 2"/>
    <property type="match status" value="1"/>
</dbReference>
<proteinExistence type="inferred from homology"/>
<feature type="domain" description="Isochorismatase-like" evidence="2">
    <location>
        <begin position="23"/>
        <end position="181"/>
    </location>
</feature>
<organism evidence="3 4">
    <name type="scientific">Monosporascus ibericus</name>
    <dbReference type="NCBI Taxonomy" id="155417"/>
    <lineage>
        <taxon>Eukaryota</taxon>
        <taxon>Fungi</taxon>
        <taxon>Dikarya</taxon>
        <taxon>Ascomycota</taxon>
        <taxon>Pezizomycotina</taxon>
        <taxon>Sordariomycetes</taxon>
        <taxon>Xylariomycetidae</taxon>
        <taxon>Xylariales</taxon>
        <taxon>Xylariales incertae sedis</taxon>
        <taxon>Monosporascus</taxon>
    </lineage>
</organism>
<dbReference type="InterPro" id="IPR036380">
    <property type="entry name" value="Isochorismatase-like_sf"/>
</dbReference>
<evidence type="ECO:0000313" key="3">
    <source>
        <dbReference type="EMBL" id="RYP03481.1"/>
    </source>
</evidence>
<dbReference type="AlphaFoldDB" id="A0A4Q4TA31"/>
<dbReference type="PANTHER" id="PTHR14119">
    <property type="entry name" value="HYDROLASE"/>
    <property type="match status" value="1"/>
</dbReference>
<gene>
    <name evidence="3" type="ORF">DL764_005122</name>
</gene>
<evidence type="ECO:0000256" key="1">
    <source>
        <dbReference type="ARBA" id="ARBA00006336"/>
    </source>
</evidence>
<dbReference type="OrthoDB" id="269496at2759"/>
<reference evidence="3 4" key="1">
    <citation type="submission" date="2018-06" db="EMBL/GenBank/DDBJ databases">
        <title>Complete Genomes of Monosporascus.</title>
        <authorList>
            <person name="Robinson A.J."/>
            <person name="Natvig D.O."/>
        </authorList>
    </citation>
    <scope>NUCLEOTIDE SEQUENCE [LARGE SCALE GENOMIC DNA]</scope>
    <source>
        <strain evidence="3 4">CBS 110550</strain>
    </source>
</reference>
<comment type="similarity">
    <text evidence="1">Belongs to the isochorismatase family.</text>
</comment>
<dbReference type="Proteomes" id="UP000293360">
    <property type="component" value="Unassembled WGS sequence"/>
</dbReference>
<comment type="caution">
    <text evidence="3">The sequence shown here is derived from an EMBL/GenBank/DDBJ whole genome shotgun (WGS) entry which is preliminary data.</text>
</comment>
<dbReference type="InterPro" id="IPR050993">
    <property type="entry name" value="Isochorismatase_domain"/>
</dbReference>
<evidence type="ECO:0000313" key="4">
    <source>
        <dbReference type="Proteomes" id="UP000293360"/>
    </source>
</evidence>
<dbReference type="EMBL" id="QJNU01000256">
    <property type="protein sequence ID" value="RYP03481.1"/>
    <property type="molecule type" value="Genomic_DNA"/>
</dbReference>
<sequence>MADKTTPERRLKNQAILYADCSVCDMQDKFAPAIWQFDKVVLTTQKVLRAAKILNIPVYVTTQNAARLGGTVAALEPLLAATGATTIDKTRFSMWVPELARHFASTAGSAAASAAESPAQCQVVIAGIESHICVTQTALDLLAAGHDVFVLADGVSSCNEQEVPLALARLRAEGATVTSSEGWLYETMGDAGIAEFREIAKLVKETNADTKTALSALLSKM</sequence>
<protein>
    <recommendedName>
        <fullName evidence="2">Isochorismatase-like domain-containing protein</fullName>
    </recommendedName>
</protein>
<dbReference type="InterPro" id="IPR000868">
    <property type="entry name" value="Isochorismatase-like_dom"/>
</dbReference>
<name>A0A4Q4TA31_9PEZI</name>
<keyword evidence="4" id="KW-1185">Reference proteome</keyword>
<accession>A0A4Q4TA31</accession>
<dbReference type="Pfam" id="PF00857">
    <property type="entry name" value="Isochorismatase"/>
    <property type="match status" value="1"/>
</dbReference>
<evidence type="ECO:0000259" key="2">
    <source>
        <dbReference type="Pfam" id="PF00857"/>
    </source>
</evidence>
<dbReference type="SUPFAM" id="SSF52499">
    <property type="entry name" value="Isochorismatase-like hydrolases"/>
    <property type="match status" value="1"/>
</dbReference>
<dbReference type="Gene3D" id="3.40.50.850">
    <property type="entry name" value="Isochorismatase-like"/>
    <property type="match status" value="1"/>
</dbReference>
<dbReference type="STRING" id="155417.A0A4Q4TA31"/>